<dbReference type="InterPro" id="IPR039544">
    <property type="entry name" value="Tim44-like"/>
</dbReference>
<sequence length="381" mass="42877">MLAESRSQFYQLMQQDVGEDIALLQSLAEYQKAEEVVVEAAEKAAEARLQTKRGLNTGTHRVAAATQTVHNSTLGAVAQTESYKKVEEVVIENVVGKDIKQRYHFRTLMPEEIAAKQKELRAKFVEQHTSELSANTDEHGIVIVNEKAATLRGWYNAAMDMTGIKRRRDCITRVMTQYPDFTEHKLLSDYQHYLLPQFMEAIWAADVKALEGMCTAFAFNLRVGPYLAQLEGYERECSLLQVEPPMFVGAELMDPEDLAVEDDEMEDEDEDDVDDFGDAKKKKKITSNSKQGKDKSKEKSASEDFFEGENFLSADLRKLPVLTLAASTQVYECWKDPKTGKIVHGDPEVAGVMGHMWRLAMLPSGEWVIADVSFGSRSAME</sequence>
<accession>A0A6U7TBV4</accession>
<dbReference type="EMBL" id="HBGA01006294">
    <property type="protein sequence ID" value="CAD8991175.1"/>
    <property type="molecule type" value="Transcribed_RNA"/>
</dbReference>
<dbReference type="EMBL" id="HBGA01006295">
    <property type="protein sequence ID" value="CAD8991176.1"/>
    <property type="molecule type" value="Transcribed_RNA"/>
</dbReference>
<feature type="compositionally biased region" description="Basic and acidic residues" evidence="1">
    <location>
        <begin position="291"/>
        <end position="301"/>
    </location>
</feature>
<dbReference type="PANTHER" id="PTHR10721">
    <property type="entry name" value="MITOCHONDRIAL IMPORT INNER MEMBRANE TRANSLOCASE SUBUNIT TIM44"/>
    <property type="match status" value="1"/>
</dbReference>
<protein>
    <recommendedName>
        <fullName evidence="4">Tim44-like domain-containing protein</fullName>
    </recommendedName>
</protein>
<dbReference type="SUPFAM" id="SSF54427">
    <property type="entry name" value="NTF2-like"/>
    <property type="match status" value="1"/>
</dbReference>
<evidence type="ECO:0000313" key="3">
    <source>
        <dbReference type="EMBL" id="CAD8991176.1"/>
    </source>
</evidence>
<evidence type="ECO:0000256" key="1">
    <source>
        <dbReference type="SAM" id="MobiDB-lite"/>
    </source>
</evidence>
<dbReference type="AlphaFoldDB" id="A0A6U7TBV4"/>
<reference evidence="3" key="1">
    <citation type="submission" date="2021-01" db="EMBL/GenBank/DDBJ databases">
        <authorList>
            <person name="Corre E."/>
            <person name="Pelletier E."/>
            <person name="Niang G."/>
            <person name="Scheremetjew M."/>
            <person name="Finn R."/>
            <person name="Kale V."/>
            <person name="Holt S."/>
            <person name="Cochrane G."/>
            <person name="Meng A."/>
            <person name="Brown T."/>
            <person name="Cohen L."/>
        </authorList>
    </citation>
    <scope>NUCLEOTIDE SEQUENCE</scope>
    <source>
        <strain evidence="3">NIES-381</strain>
    </source>
</reference>
<feature type="compositionally biased region" description="Acidic residues" evidence="1">
    <location>
        <begin position="261"/>
        <end position="276"/>
    </location>
</feature>
<evidence type="ECO:0000313" key="2">
    <source>
        <dbReference type="EMBL" id="CAD8991175.1"/>
    </source>
</evidence>
<dbReference type="Gene3D" id="3.10.450.240">
    <property type="match status" value="1"/>
</dbReference>
<proteinExistence type="predicted"/>
<dbReference type="InterPro" id="IPR032710">
    <property type="entry name" value="NTF2-like_dom_sf"/>
</dbReference>
<dbReference type="GO" id="GO:0030150">
    <property type="term" value="P:protein import into mitochondrial matrix"/>
    <property type="evidence" value="ECO:0007669"/>
    <property type="project" value="TreeGrafter"/>
</dbReference>
<evidence type="ECO:0008006" key="4">
    <source>
        <dbReference type="Google" id="ProtNLM"/>
    </source>
</evidence>
<feature type="region of interest" description="Disordered" evidence="1">
    <location>
        <begin position="261"/>
        <end position="301"/>
    </location>
</feature>
<name>A0A6U7TBV4_9EUGL</name>
<dbReference type="GO" id="GO:0051087">
    <property type="term" value="F:protein-folding chaperone binding"/>
    <property type="evidence" value="ECO:0007669"/>
    <property type="project" value="TreeGrafter"/>
</dbReference>
<dbReference type="PANTHER" id="PTHR10721:SF1">
    <property type="entry name" value="MITOCHONDRIAL IMPORT INNER MEMBRANE TRANSLOCASE SUBUNIT TIM44"/>
    <property type="match status" value="1"/>
</dbReference>
<dbReference type="GO" id="GO:0005743">
    <property type="term" value="C:mitochondrial inner membrane"/>
    <property type="evidence" value="ECO:0007669"/>
    <property type="project" value="TreeGrafter"/>
</dbReference>
<organism evidence="3">
    <name type="scientific">Eutreptiella gymnastica</name>
    <dbReference type="NCBI Taxonomy" id="73025"/>
    <lineage>
        <taxon>Eukaryota</taxon>
        <taxon>Discoba</taxon>
        <taxon>Euglenozoa</taxon>
        <taxon>Euglenida</taxon>
        <taxon>Spirocuta</taxon>
        <taxon>Euglenophyceae</taxon>
        <taxon>Eutreptiales</taxon>
        <taxon>Eutreptiaceae</taxon>
        <taxon>Eutreptiella</taxon>
    </lineage>
</organism>
<gene>
    <name evidence="2" type="ORF">EGYM00392_LOCUS2218</name>
    <name evidence="3" type="ORF">EGYM00392_LOCUS2219</name>
</gene>